<keyword evidence="6" id="KW-0520">NAD</keyword>
<dbReference type="SUPFAM" id="SSF52058">
    <property type="entry name" value="L domain-like"/>
    <property type="match status" value="1"/>
</dbReference>
<dbReference type="InterPro" id="IPR042197">
    <property type="entry name" value="Apaf_helical"/>
</dbReference>
<dbReference type="InterPro" id="IPR058546">
    <property type="entry name" value="RPS4B/Roq1-like_LRR"/>
</dbReference>
<dbReference type="Pfam" id="PF01582">
    <property type="entry name" value="TIR"/>
    <property type="match status" value="1"/>
</dbReference>
<dbReference type="InterPro" id="IPR003593">
    <property type="entry name" value="AAA+_ATPase"/>
</dbReference>
<dbReference type="Pfam" id="PF23286">
    <property type="entry name" value="LRR_13"/>
    <property type="match status" value="1"/>
</dbReference>
<evidence type="ECO:0000259" key="8">
    <source>
        <dbReference type="PROSITE" id="PS50104"/>
    </source>
</evidence>
<feature type="domain" description="TIR" evidence="8">
    <location>
        <begin position="17"/>
        <end position="190"/>
    </location>
</feature>
<dbReference type="Gene3D" id="1.10.8.430">
    <property type="entry name" value="Helical domain of apoptotic protease-activating factors"/>
    <property type="match status" value="1"/>
</dbReference>
<dbReference type="Gene3D" id="3.80.10.10">
    <property type="entry name" value="Ribonuclease Inhibitor"/>
    <property type="match status" value="2"/>
</dbReference>
<dbReference type="SMART" id="SM00382">
    <property type="entry name" value="AAA"/>
    <property type="match status" value="1"/>
</dbReference>
<keyword evidence="4" id="KW-0378">Hydrolase</keyword>
<proteinExistence type="predicted"/>
<evidence type="ECO:0000256" key="4">
    <source>
        <dbReference type="ARBA" id="ARBA00022801"/>
    </source>
</evidence>
<dbReference type="InterPro" id="IPR058192">
    <property type="entry name" value="WHD_ROQ1-like"/>
</dbReference>
<evidence type="ECO:0000256" key="5">
    <source>
        <dbReference type="ARBA" id="ARBA00022821"/>
    </source>
</evidence>
<dbReference type="GO" id="GO:0007165">
    <property type="term" value="P:signal transduction"/>
    <property type="evidence" value="ECO:0007669"/>
    <property type="project" value="InterPro"/>
</dbReference>
<keyword evidence="10" id="KW-1185">Reference proteome</keyword>
<keyword evidence="5" id="KW-0611">Plant defense</keyword>
<dbReference type="SUPFAM" id="SSF52200">
    <property type="entry name" value="Toll/Interleukin receptor TIR domain"/>
    <property type="match status" value="1"/>
</dbReference>
<evidence type="ECO:0000256" key="6">
    <source>
        <dbReference type="ARBA" id="ARBA00023027"/>
    </source>
</evidence>
<dbReference type="InterPro" id="IPR032675">
    <property type="entry name" value="LRR_dom_sf"/>
</dbReference>
<dbReference type="Pfam" id="PF23282">
    <property type="entry name" value="WHD_ROQ1"/>
    <property type="match status" value="1"/>
</dbReference>
<dbReference type="Pfam" id="PF00931">
    <property type="entry name" value="NB-ARC"/>
    <property type="match status" value="1"/>
</dbReference>
<dbReference type="PANTHER" id="PTHR11017">
    <property type="entry name" value="LEUCINE-RICH REPEAT-CONTAINING PROTEIN"/>
    <property type="match status" value="1"/>
</dbReference>
<evidence type="ECO:0000256" key="7">
    <source>
        <dbReference type="ARBA" id="ARBA00047304"/>
    </source>
</evidence>
<evidence type="ECO:0000313" key="9">
    <source>
        <dbReference type="EMBL" id="KAK9993119.1"/>
    </source>
</evidence>
<dbReference type="InterPro" id="IPR035897">
    <property type="entry name" value="Toll_tir_struct_dom_sf"/>
</dbReference>
<dbReference type="FunFam" id="3.40.50.10140:FF:000007">
    <property type="entry name" value="Disease resistance protein (TIR-NBS-LRR class)"/>
    <property type="match status" value="1"/>
</dbReference>
<reference evidence="9 10" key="1">
    <citation type="submission" date="2024-01" db="EMBL/GenBank/DDBJ databases">
        <title>A telomere-to-telomere, gap-free genome of sweet tea (Lithocarpus litseifolius).</title>
        <authorList>
            <person name="Zhou J."/>
        </authorList>
    </citation>
    <scope>NUCLEOTIDE SEQUENCE [LARGE SCALE GENOMIC DNA]</scope>
    <source>
        <strain evidence="9">Zhou-2022a</strain>
        <tissue evidence="9">Leaf</tissue>
    </source>
</reference>
<comment type="caution">
    <text evidence="9">The sequence shown here is derived from an EMBL/GenBank/DDBJ whole genome shotgun (WGS) entry which is preliminary data.</text>
</comment>
<dbReference type="InterPro" id="IPR045344">
    <property type="entry name" value="C-JID"/>
</dbReference>
<dbReference type="EC" id="3.2.2.6" evidence="1"/>
<evidence type="ECO:0000256" key="3">
    <source>
        <dbReference type="ARBA" id="ARBA00022737"/>
    </source>
</evidence>
<dbReference type="SMART" id="SM00255">
    <property type="entry name" value="TIR"/>
    <property type="match status" value="1"/>
</dbReference>
<organism evidence="9 10">
    <name type="scientific">Lithocarpus litseifolius</name>
    <dbReference type="NCBI Taxonomy" id="425828"/>
    <lineage>
        <taxon>Eukaryota</taxon>
        <taxon>Viridiplantae</taxon>
        <taxon>Streptophyta</taxon>
        <taxon>Embryophyta</taxon>
        <taxon>Tracheophyta</taxon>
        <taxon>Spermatophyta</taxon>
        <taxon>Magnoliopsida</taxon>
        <taxon>eudicotyledons</taxon>
        <taxon>Gunneridae</taxon>
        <taxon>Pentapetalae</taxon>
        <taxon>rosids</taxon>
        <taxon>fabids</taxon>
        <taxon>Fagales</taxon>
        <taxon>Fagaceae</taxon>
        <taxon>Lithocarpus</taxon>
    </lineage>
</organism>
<dbReference type="InterPro" id="IPR002182">
    <property type="entry name" value="NB-ARC"/>
</dbReference>
<keyword evidence="2" id="KW-0433">Leucine-rich repeat</keyword>
<keyword evidence="3" id="KW-0677">Repeat</keyword>
<comment type="catalytic activity">
    <reaction evidence="7">
        <text>NAD(+) + H2O = ADP-D-ribose + nicotinamide + H(+)</text>
        <dbReference type="Rhea" id="RHEA:16301"/>
        <dbReference type="ChEBI" id="CHEBI:15377"/>
        <dbReference type="ChEBI" id="CHEBI:15378"/>
        <dbReference type="ChEBI" id="CHEBI:17154"/>
        <dbReference type="ChEBI" id="CHEBI:57540"/>
        <dbReference type="ChEBI" id="CHEBI:57967"/>
        <dbReference type="EC" id="3.2.2.6"/>
    </reaction>
    <physiologicalReaction direction="left-to-right" evidence="7">
        <dbReference type="Rhea" id="RHEA:16302"/>
    </physiologicalReaction>
</comment>
<dbReference type="PANTHER" id="PTHR11017:SF570">
    <property type="entry name" value="DISEASE RESISTANCE PROTEIN (TIR-NBS CLASS)-RELATED"/>
    <property type="match status" value="1"/>
</dbReference>
<accession>A0AAW2C7M1</accession>
<dbReference type="Gene3D" id="3.40.50.300">
    <property type="entry name" value="P-loop containing nucleotide triphosphate hydrolases"/>
    <property type="match status" value="1"/>
</dbReference>
<gene>
    <name evidence="9" type="ORF">SO802_022822</name>
</gene>
<name>A0AAW2C7M1_9ROSI</name>
<dbReference type="InterPro" id="IPR044974">
    <property type="entry name" value="Disease_R_plants"/>
</dbReference>
<dbReference type="InterPro" id="IPR027417">
    <property type="entry name" value="P-loop_NTPase"/>
</dbReference>
<dbReference type="SUPFAM" id="SSF52540">
    <property type="entry name" value="P-loop containing nucleoside triphosphate hydrolases"/>
    <property type="match status" value="1"/>
</dbReference>
<evidence type="ECO:0000256" key="1">
    <source>
        <dbReference type="ARBA" id="ARBA00011982"/>
    </source>
</evidence>
<dbReference type="PROSITE" id="PS50104">
    <property type="entry name" value="TIR"/>
    <property type="match status" value="1"/>
</dbReference>
<dbReference type="EMBL" id="JAZDWU010000008">
    <property type="protein sequence ID" value="KAK9993119.1"/>
    <property type="molecule type" value="Genomic_DNA"/>
</dbReference>
<sequence>MIGGRLKIATFPGKLNKKHVWVSLYTLQDCVKEGCLLLLSDLRIGHLYNALRQRGINTFIDDNLKKGEEISTGLLKIIESSMILIIVFSENYASSTWCLDELAKIVECKNNDQLVRPVFYNINPSEVRNQKGKFGEALTKHEEKLNDNKRVQTWRKSLYEAANISGWHYKHDCTEFEFIQRIVEEISNSKLNRMPLFVAKYPVGINSRVEAITLHLDIGLNDVRMIGIYGPGGVGKTTIAKAIYNRIFDHFEGSSFLENVKDKSGAINGIIQLQEALLFEILGDGQLKVGSESKGTNVIKNRLRNKRILVILDDVDKLDQIERLIGGCDWFALGSRIIITTRNKHLLRSLRIGHSTYEVKELDDHEALELFSMHAFQRNKPEKDYLELTDQVICYAKGLPLALSIIGADLCGRNEMQWKSALDKYKKIPDKDIQKILQISYQGLDETEQDIFLDIACFFKGHYKDYVVDILNACNLYPIIGIQKLTDKCLVTIDRSNKLWMHDLLQQMGREIVRQESPQIPGKRSRLWCYEDVVEVLMENTGSENIRGMMICSPEPEEMQVEAKFLEKMKNLKFLMVDNIDICGGIEYLPNGLRLLDWPGFPLSSLPSNFRAQNLIALNMPQSQVILDKLLEKIRFKSLTYMNFHSCHYIKKLPDLKKTTPNIKELNLRGCKNLMEVHESIGQLDKLEKWDLTDCIELQILPSCLMMKSLKHLSLYRCTKVEKFPNMPQEMEGLKYLNLCGTAIKTLPPSFANLIGLHQLLLGSDFYLGHLPSSTYKLQHLCEIYLYVKFPKDVEIGRQVLCNSYGGFSNDGFRSLNVLFLCFSKNGLEIDFILNSWCPLSLKCLFIRSEDYTLPKSIIRFNKLHLLDIRDCHFIQEIPKLPECIEKVDASNCFSLNSQSLSKLFLQFGRILELPPNMRCLGAKEDVLMDSQPSIKLLHQIDFPCWLSPSEFSVAENYDEDDTRCEYEIVVPRYEIPKWFNHQSVGSSISFWIGPEFPTFALCLAFCLHQLTDKDTYSCVCVVRISINGHKRLLIQRLFRDFQYDHLWFYGAPHSLLQQKFGDLIQSDRNHVEISSKISHWTSKTGGKIAPIIERLGVHVECICSPKSSVIIPENGENVDDDFDNTVLSPSLPLFPTSNDSNIHHGGFNNVEVLRLSTDASNNGFDSSLMGIHNDGSDLCVSSVASPFPRIGYNDSKVVDGDGFDLGSSSVVHHYVNSDSGFNPYPPSKKSRTL</sequence>
<evidence type="ECO:0000256" key="2">
    <source>
        <dbReference type="ARBA" id="ARBA00022614"/>
    </source>
</evidence>
<dbReference type="GO" id="GO:0006952">
    <property type="term" value="P:defense response"/>
    <property type="evidence" value="ECO:0007669"/>
    <property type="project" value="InterPro"/>
</dbReference>
<dbReference type="Proteomes" id="UP001459277">
    <property type="component" value="Unassembled WGS sequence"/>
</dbReference>
<evidence type="ECO:0000313" key="10">
    <source>
        <dbReference type="Proteomes" id="UP001459277"/>
    </source>
</evidence>
<dbReference type="Pfam" id="PF20160">
    <property type="entry name" value="C-JID"/>
    <property type="match status" value="1"/>
</dbReference>
<dbReference type="PRINTS" id="PR00364">
    <property type="entry name" value="DISEASERSIST"/>
</dbReference>
<dbReference type="GO" id="GO:0061809">
    <property type="term" value="F:NAD+ nucleosidase activity, cyclic ADP-ribose generating"/>
    <property type="evidence" value="ECO:0007669"/>
    <property type="project" value="UniProtKB-EC"/>
</dbReference>
<dbReference type="AlphaFoldDB" id="A0AAW2C7M1"/>
<protein>
    <recommendedName>
        <fullName evidence="1">ADP-ribosyl cyclase/cyclic ADP-ribose hydrolase</fullName>
        <ecNumber evidence="1">3.2.2.6</ecNumber>
    </recommendedName>
</protein>
<dbReference type="GO" id="GO:0043531">
    <property type="term" value="F:ADP binding"/>
    <property type="evidence" value="ECO:0007669"/>
    <property type="project" value="InterPro"/>
</dbReference>
<dbReference type="InterPro" id="IPR000157">
    <property type="entry name" value="TIR_dom"/>
</dbReference>
<dbReference type="Gene3D" id="3.40.50.10140">
    <property type="entry name" value="Toll/interleukin-1 receptor homology (TIR) domain"/>
    <property type="match status" value="1"/>
</dbReference>